<dbReference type="HAMAP" id="MF_01148">
    <property type="entry name" value="Lnt"/>
    <property type="match status" value="1"/>
</dbReference>
<dbReference type="GO" id="GO:0016746">
    <property type="term" value="F:acyltransferase activity"/>
    <property type="evidence" value="ECO:0007669"/>
    <property type="project" value="UniProtKB-KW"/>
</dbReference>
<dbReference type="EMBL" id="JBHTIF010000004">
    <property type="protein sequence ID" value="MFD0727162.1"/>
    <property type="molecule type" value="Genomic_DNA"/>
</dbReference>
<evidence type="ECO:0000313" key="11">
    <source>
        <dbReference type="EMBL" id="MFD0727162.1"/>
    </source>
</evidence>
<dbReference type="Pfam" id="PF00795">
    <property type="entry name" value="CN_hydrolase"/>
    <property type="match status" value="1"/>
</dbReference>
<dbReference type="CDD" id="cd07571">
    <property type="entry name" value="ALP_N-acyl_transferase"/>
    <property type="match status" value="1"/>
</dbReference>
<feature type="transmembrane region" description="Helical" evidence="9">
    <location>
        <begin position="87"/>
        <end position="109"/>
    </location>
</feature>
<evidence type="ECO:0000256" key="6">
    <source>
        <dbReference type="ARBA" id="ARBA00022989"/>
    </source>
</evidence>
<comment type="pathway">
    <text evidence="9">Protein modification; lipoprotein biosynthesis (N-acyl transfer).</text>
</comment>
<feature type="transmembrane region" description="Helical" evidence="9">
    <location>
        <begin position="798"/>
        <end position="817"/>
    </location>
</feature>
<dbReference type="Gene3D" id="3.60.110.10">
    <property type="entry name" value="Carbon-nitrogen hydrolase"/>
    <property type="match status" value="1"/>
</dbReference>
<keyword evidence="8 9" id="KW-0012">Acyltransferase</keyword>
<comment type="catalytic activity">
    <reaction evidence="9">
        <text>N-terminal S-1,2-diacyl-sn-glyceryl-L-cysteinyl-[lipoprotein] + a glycerophospholipid = N-acyl-S-1,2-diacyl-sn-glyceryl-L-cysteinyl-[lipoprotein] + a 2-acyl-sn-glycero-3-phospholipid + H(+)</text>
        <dbReference type="Rhea" id="RHEA:48228"/>
        <dbReference type="Rhea" id="RHEA-COMP:14681"/>
        <dbReference type="Rhea" id="RHEA-COMP:14684"/>
        <dbReference type="ChEBI" id="CHEBI:15378"/>
        <dbReference type="ChEBI" id="CHEBI:136912"/>
        <dbReference type="ChEBI" id="CHEBI:140656"/>
        <dbReference type="ChEBI" id="CHEBI:140657"/>
        <dbReference type="ChEBI" id="CHEBI:140660"/>
        <dbReference type="EC" id="2.3.1.269"/>
    </reaction>
</comment>
<evidence type="ECO:0000259" key="10">
    <source>
        <dbReference type="PROSITE" id="PS50263"/>
    </source>
</evidence>
<keyword evidence="12" id="KW-1185">Reference proteome</keyword>
<name>A0ABW2YFM7_9GAMM</name>
<feature type="domain" description="CN hydrolase" evidence="10">
    <location>
        <begin position="229"/>
        <end position="490"/>
    </location>
</feature>
<keyword evidence="4 9" id="KW-0808">Transferase</keyword>
<keyword evidence="3 9" id="KW-1003">Cell membrane</keyword>
<dbReference type="NCBIfam" id="TIGR00546">
    <property type="entry name" value="lnt"/>
    <property type="match status" value="1"/>
</dbReference>
<feature type="transmembrane region" description="Helical" evidence="9">
    <location>
        <begin position="750"/>
        <end position="777"/>
    </location>
</feature>
<comment type="caution">
    <text evidence="9">Lacks conserved residue(s) required for the propagation of feature annotation.</text>
</comment>
<feature type="transmembrane region" description="Helical" evidence="9">
    <location>
        <begin position="504"/>
        <end position="525"/>
    </location>
</feature>
<gene>
    <name evidence="9 11" type="primary">lnt</name>
    <name evidence="11" type="ORF">ACFQ0E_16325</name>
</gene>
<feature type="transmembrane region" description="Helical" evidence="9">
    <location>
        <begin position="162"/>
        <end position="180"/>
    </location>
</feature>
<feature type="transmembrane region" description="Helical" evidence="9">
    <location>
        <begin position="192"/>
        <end position="213"/>
    </location>
</feature>
<evidence type="ECO:0000313" key="12">
    <source>
        <dbReference type="Proteomes" id="UP001597110"/>
    </source>
</evidence>
<keyword evidence="7 9" id="KW-0472">Membrane</keyword>
<comment type="similarity">
    <text evidence="2 9">Belongs to the CN hydrolase family. Apolipoprotein N-acyltransferase subfamily.</text>
</comment>
<feature type="transmembrane region" description="Helical" evidence="9">
    <location>
        <begin position="546"/>
        <end position="573"/>
    </location>
</feature>
<evidence type="ECO:0000256" key="8">
    <source>
        <dbReference type="ARBA" id="ARBA00023315"/>
    </source>
</evidence>
<dbReference type="Proteomes" id="UP001597110">
    <property type="component" value="Unassembled WGS sequence"/>
</dbReference>
<evidence type="ECO:0000256" key="3">
    <source>
        <dbReference type="ARBA" id="ARBA00022475"/>
    </source>
</evidence>
<proteinExistence type="inferred from homology"/>
<feature type="transmembrane region" description="Helical" evidence="9">
    <location>
        <begin position="585"/>
        <end position="606"/>
    </location>
</feature>
<comment type="caution">
    <text evidence="11">The sequence shown here is derived from an EMBL/GenBank/DDBJ whole genome shotgun (WGS) entry which is preliminary data.</text>
</comment>
<feature type="transmembrane region" description="Helical" evidence="9">
    <location>
        <begin position="713"/>
        <end position="730"/>
    </location>
</feature>
<dbReference type="SUPFAM" id="SSF56317">
    <property type="entry name" value="Carbon-nitrogen hydrolase"/>
    <property type="match status" value="1"/>
</dbReference>
<comment type="subcellular location">
    <subcellularLocation>
        <location evidence="1 9">Cell membrane</location>
        <topology evidence="1 9">Multi-pass membrane protein</topology>
    </subcellularLocation>
</comment>
<dbReference type="PANTHER" id="PTHR38686:SF1">
    <property type="entry name" value="APOLIPOPROTEIN N-ACYLTRANSFERASE"/>
    <property type="match status" value="1"/>
</dbReference>
<dbReference type="PROSITE" id="PS50263">
    <property type="entry name" value="CN_HYDROLASE"/>
    <property type="match status" value="1"/>
</dbReference>
<organism evidence="11 12">
    <name type="scientific">Lysobacter brunescens</name>
    <dbReference type="NCBI Taxonomy" id="262323"/>
    <lineage>
        <taxon>Bacteria</taxon>
        <taxon>Pseudomonadati</taxon>
        <taxon>Pseudomonadota</taxon>
        <taxon>Gammaproteobacteria</taxon>
        <taxon>Lysobacterales</taxon>
        <taxon>Lysobacteraceae</taxon>
        <taxon>Lysobacter</taxon>
    </lineage>
</organism>
<dbReference type="InterPro" id="IPR045378">
    <property type="entry name" value="LNT_N"/>
</dbReference>
<dbReference type="RefSeq" id="WP_386825641.1">
    <property type="nucleotide sequence ID" value="NZ_JBHTIF010000004.1"/>
</dbReference>
<dbReference type="InterPro" id="IPR003010">
    <property type="entry name" value="C-N_Hydrolase"/>
</dbReference>
<dbReference type="InterPro" id="IPR036526">
    <property type="entry name" value="C-N_Hydrolase_sf"/>
</dbReference>
<dbReference type="PANTHER" id="PTHR38686">
    <property type="entry name" value="APOLIPOPROTEIN N-ACYLTRANSFERASE"/>
    <property type="match status" value="1"/>
</dbReference>
<evidence type="ECO:0000256" key="4">
    <source>
        <dbReference type="ARBA" id="ARBA00022679"/>
    </source>
</evidence>
<sequence>MSVSIVSGWRAAAGLVLSATLFGVYAQGGIAWPLGFVALVPWLLALDTVRGSGAALREGLLMSIAFVVAVFAWFGFAIGSYTGIGPGAGLAVLVVAAPLLQPQLIAFALVRHLVGRRHGPLLRALAGASAWVATEWLVPRLLDDTLGHGLHSSTVLRQGADLGGAPGLTFALILINEAVATAIARRRDGLRALAAPMSIALLLPMAMAGYGAWRLSSLTSRQSEDVASLRVGMVQANIVDYERLRREMGAYEVVRHILDTHVRLSRVATEQHDVDALLWSETVYPTTFRNPKSEAGAEFDQAILDLVALERVPLVFGTYDRDEAGEYNAAAFVEPGKGLLGFYRKTNPFPLTEYVPAWLDGPRFRALLPWAGTWRAGDGPRVFPLRTADGREVQVLPLICLDDVDSGLAIDGARLGAEAILGMSNDSWFTRYPVGAELHLKVAAFRSIETRMPQLRVTSNGISATIDARGEVVERTAMDREAVLVGTVHARTPTPTLMVRWGDWVGPTAFAGLLLFGAITLLRAARRRWHARHAPKANTHDGPLDVVLLTPFWRILIALLRVVARGGLLWMALQVLTNDGTPINPIAQVWMFAGLVLLPEAAAWSLMRAFAATLRIEGGMLVLEQPSRRIEIACSEIVDARTWRLPLPSTGLQLRLGSGSWRHAIAGVDPLRLTERLRATGATSIAQDSSASRAAILGHAVQATRHRLLDHPAFKFGLFPLLPALPAFRLHQVIAYGGTFGEWQTYGAKAWLLALFVWWASWAVNLAMIAAGLRVLVEVGTLLPLALRPLKTVDVRRMLEIAARVIFYIGVPLWLAVRLWPW</sequence>
<evidence type="ECO:0000256" key="5">
    <source>
        <dbReference type="ARBA" id="ARBA00022692"/>
    </source>
</evidence>
<evidence type="ECO:0000256" key="7">
    <source>
        <dbReference type="ARBA" id="ARBA00023136"/>
    </source>
</evidence>
<keyword evidence="5 9" id="KW-0812">Transmembrane</keyword>
<feature type="transmembrane region" description="Helical" evidence="9">
    <location>
        <begin position="121"/>
        <end position="142"/>
    </location>
</feature>
<evidence type="ECO:0000256" key="1">
    <source>
        <dbReference type="ARBA" id="ARBA00004651"/>
    </source>
</evidence>
<evidence type="ECO:0000256" key="2">
    <source>
        <dbReference type="ARBA" id="ARBA00010065"/>
    </source>
</evidence>
<evidence type="ECO:0000256" key="9">
    <source>
        <dbReference type="HAMAP-Rule" id="MF_01148"/>
    </source>
</evidence>
<dbReference type="Pfam" id="PF20154">
    <property type="entry name" value="LNT_N"/>
    <property type="match status" value="1"/>
</dbReference>
<feature type="transmembrane region" description="Helical" evidence="9">
    <location>
        <begin position="60"/>
        <end position="81"/>
    </location>
</feature>
<protein>
    <recommendedName>
        <fullName evidence="9">Apolipoprotein N-acyltransferase</fullName>
        <shortName evidence="9">ALP N-acyltransferase</shortName>
        <ecNumber evidence="9">2.3.1.269</ecNumber>
    </recommendedName>
</protein>
<dbReference type="EC" id="2.3.1.269" evidence="9"/>
<comment type="function">
    <text evidence="9">Catalyzes the phospholipid dependent N-acylation of the N-terminal cysteine of apolipoprotein, the last step in lipoprotein maturation.</text>
</comment>
<reference evidence="12" key="1">
    <citation type="journal article" date="2019" name="Int. J. Syst. Evol. Microbiol.">
        <title>The Global Catalogue of Microorganisms (GCM) 10K type strain sequencing project: providing services to taxonomists for standard genome sequencing and annotation.</title>
        <authorList>
            <consortium name="The Broad Institute Genomics Platform"/>
            <consortium name="The Broad Institute Genome Sequencing Center for Infectious Disease"/>
            <person name="Wu L."/>
            <person name="Ma J."/>
        </authorList>
    </citation>
    <scope>NUCLEOTIDE SEQUENCE [LARGE SCALE GENOMIC DNA]</scope>
    <source>
        <strain evidence="12">CCUG 55585</strain>
    </source>
</reference>
<accession>A0ABW2YFM7</accession>
<keyword evidence="6 9" id="KW-1133">Transmembrane helix</keyword>
<dbReference type="InterPro" id="IPR004563">
    <property type="entry name" value="Apolipo_AcylTrfase"/>
</dbReference>